<reference evidence="2 3" key="1">
    <citation type="submission" date="2015-09" db="EMBL/GenBank/DDBJ databases">
        <title>Genome announcement of multiple Pseudomonas syringae strains.</title>
        <authorList>
            <person name="Thakur S."/>
            <person name="Wang P.W."/>
            <person name="Gong Y."/>
            <person name="Weir B.S."/>
            <person name="Guttman D.S."/>
        </authorList>
    </citation>
    <scope>NUCLEOTIDE SEQUENCE [LARGE SCALE GENOMIC DNA]</scope>
    <source>
        <strain evidence="2 3">ICMP9757</strain>
    </source>
</reference>
<evidence type="ECO:0000259" key="1">
    <source>
        <dbReference type="Pfam" id="PF05943"/>
    </source>
</evidence>
<evidence type="ECO:0000313" key="3">
    <source>
        <dbReference type="Proteomes" id="UP000050345"/>
    </source>
</evidence>
<dbReference type="AlphaFoldDB" id="A0A9X0GZC1"/>
<feature type="non-terminal residue" evidence="2">
    <location>
        <position position="132"/>
    </location>
</feature>
<gene>
    <name evidence="2" type="ORF">ALO73_04727</name>
</gene>
<proteinExistence type="predicted"/>
<dbReference type="PANTHER" id="PTHR35565">
    <property type="entry name" value="CYTOPLASMIC PROTEIN-RELATED"/>
    <property type="match status" value="1"/>
</dbReference>
<dbReference type="Proteomes" id="UP000050345">
    <property type="component" value="Unassembled WGS sequence"/>
</dbReference>
<dbReference type="InterPro" id="IPR044031">
    <property type="entry name" value="TssC1_N"/>
</dbReference>
<name>A0A9X0GZC1_PSESX</name>
<evidence type="ECO:0000313" key="2">
    <source>
        <dbReference type="EMBL" id="KPX05465.1"/>
    </source>
</evidence>
<dbReference type="PANTHER" id="PTHR35565:SF1">
    <property type="entry name" value="TYPE VI SECRETION SYSTEM CONTRACTILE SHEATH LARGE SUBUNIT"/>
    <property type="match status" value="1"/>
</dbReference>
<accession>A0A9X0GZC1</accession>
<dbReference type="RefSeq" id="WP_247617944.1">
    <property type="nucleotide sequence ID" value="NZ_LJQF01000433.1"/>
</dbReference>
<organism evidence="2 3">
    <name type="scientific">Pseudomonas syringae pv. daphniphylli</name>
    <dbReference type="NCBI Taxonomy" id="264455"/>
    <lineage>
        <taxon>Bacteria</taxon>
        <taxon>Pseudomonadati</taxon>
        <taxon>Pseudomonadota</taxon>
        <taxon>Gammaproteobacteria</taxon>
        <taxon>Pseudomonadales</taxon>
        <taxon>Pseudomonadaceae</taxon>
        <taxon>Pseudomonas</taxon>
        <taxon>Pseudomonas syringae</taxon>
    </lineage>
</organism>
<sequence length="132" mass="15165">MNTKAIPQRDVNELHHGILDQIIAHTRLEPCDDAYGIAKRGVAAFIEELLKPRNNNEPVKKALVDRMITEIDVKLSRQMDEIIHHVEFQALEASWRGLQLLIDRTDFRENIKIELLSVSKQDLLEDLGVSVF</sequence>
<dbReference type="EMBL" id="LJQF01000433">
    <property type="protein sequence ID" value="KPX05465.1"/>
    <property type="molecule type" value="Genomic_DNA"/>
</dbReference>
<dbReference type="Pfam" id="PF05943">
    <property type="entry name" value="VipB"/>
    <property type="match status" value="1"/>
</dbReference>
<protein>
    <submittedName>
        <fullName evidence="2">Uncharacterized protein ImpC</fullName>
    </submittedName>
</protein>
<dbReference type="InterPro" id="IPR010269">
    <property type="entry name" value="T6SS_TssC-like"/>
</dbReference>
<comment type="caution">
    <text evidence="2">The sequence shown here is derived from an EMBL/GenBank/DDBJ whole genome shotgun (WGS) entry which is preliminary data.</text>
</comment>
<feature type="domain" description="TssC1 N-terminal" evidence="1">
    <location>
        <begin position="65"/>
        <end position="127"/>
    </location>
</feature>